<accession>A0A3D5J2S0</accession>
<proteinExistence type="predicted"/>
<sequence length="168" mass="19406">MTMHAESRSNFCRLISENHTLPQLIQIIQQSSKYRLKAIVALEFYARDHWKEVISYSQVIIDISTSINSETEKRCIAKLLEKISEFQHLNSDFILSKHTLEKIASVSFGFLLDGSKTATKVFAMQSLFYVGFKIDWIYPELKAYLMQKSINSSAGFKSRSTKILKKLR</sequence>
<dbReference type="Proteomes" id="UP000264330">
    <property type="component" value="Unassembled WGS sequence"/>
</dbReference>
<reference evidence="1 2" key="1">
    <citation type="journal article" date="2018" name="Nat. Biotechnol.">
        <title>A standardized bacterial taxonomy based on genome phylogeny substantially revises the tree of life.</title>
        <authorList>
            <person name="Parks D.H."/>
            <person name="Chuvochina M."/>
            <person name="Waite D.W."/>
            <person name="Rinke C."/>
            <person name="Skarshewski A."/>
            <person name="Chaumeil P.A."/>
            <person name="Hugenholtz P."/>
        </authorList>
    </citation>
    <scope>NUCLEOTIDE SEQUENCE [LARGE SCALE GENOMIC DNA]</scope>
    <source>
        <strain evidence="1">UBA9359</strain>
    </source>
</reference>
<evidence type="ECO:0008006" key="3">
    <source>
        <dbReference type="Google" id="ProtNLM"/>
    </source>
</evidence>
<dbReference type="AlphaFoldDB" id="A0A3D5J2S0"/>
<evidence type="ECO:0000313" key="1">
    <source>
        <dbReference type="EMBL" id="HCV82421.1"/>
    </source>
</evidence>
<organism evidence="1 2">
    <name type="scientific">Zunongwangia profunda</name>
    <dbReference type="NCBI Taxonomy" id="398743"/>
    <lineage>
        <taxon>Bacteria</taxon>
        <taxon>Pseudomonadati</taxon>
        <taxon>Bacteroidota</taxon>
        <taxon>Flavobacteriia</taxon>
        <taxon>Flavobacteriales</taxon>
        <taxon>Flavobacteriaceae</taxon>
        <taxon>Zunongwangia</taxon>
    </lineage>
</organism>
<name>A0A3D5J2S0_9FLAO</name>
<dbReference type="EMBL" id="DPMF01000353">
    <property type="protein sequence ID" value="HCV82421.1"/>
    <property type="molecule type" value="Genomic_DNA"/>
</dbReference>
<comment type="caution">
    <text evidence="1">The sequence shown here is derived from an EMBL/GenBank/DDBJ whole genome shotgun (WGS) entry which is preliminary data.</text>
</comment>
<evidence type="ECO:0000313" key="2">
    <source>
        <dbReference type="Proteomes" id="UP000264330"/>
    </source>
</evidence>
<protein>
    <recommendedName>
        <fullName evidence="3">Adenylosuccinate lyase</fullName>
    </recommendedName>
</protein>
<gene>
    <name evidence="1" type="ORF">DGQ38_15370</name>
</gene>